<organism evidence="1 2">
    <name type="scientific">Flavobacterium qiangtangense</name>
    <dbReference type="NCBI Taxonomy" id="1442595"/>
    <lineage>
        <taxon>Bacteria</taxon>
        <taxon>Pseudomonadati</taxon>
        <taxon>Bacteroidota</taxon>
        <taxon>Flavobacteriia</taxon>
        <taxon>Flavobacteriales</taxon>
        <taxon>Flavobacteriaceae</taxon>
        <taxon>Flavobacterium</taxon>
    </lineage>
</organism>
<gene>
    <name evidence="1" type="ORF">ACFPVY_03100</name>
</gene>
<keyword evidence="2" id="KW-1185">Reference proteome</keyword>
<comment type="caution">
    <text evidence="1">The sequence shown here is derived from an EMBL/GenBank/DDBJ whole genome shotgun (WGS) entry which is preliminary data.</text>
</comment>
<accession>A0ABW1PKZ8</accession>
<dbReference type="Proteomes" id="UP001596287">
    <property type="component" value="Unassembled WGS sequence"/>
</dbReference>
<evidence type="ECO:0000313" key="1">
    <source>
        <dbReference type="EMBL" id="MFC6095622.1"/>
    </source>
</evidence>
<evidence type="ECO:0008006" key="3">
    <source>
        <dbReference type="Google" id="ProtNLM"/>
    </source>
</evidence>
<name>A0ABW1PKZ8_9FLAO</name>
<reference evidence="2" key="1">
    <citation type="journal article" date="2019" name="Int. J. Syst. Evol. Microbiol.">
        <title>The Global Catalogue of Microorganisms (GCM) 10K type strain sequencing project: providing services to taxonomists for standard genome sequencing and annotation.</title>
        <authorList>
            <consortium name="The Broad Institute Genomics Platform"/>
            <consortium name="The Broad Institute Genome Sequencing Center for Infectious Disease"/>
            <person name="Wu L."/>
            <person name="Ma J."/>
        </authorList>
    </citation>
    <scope>NUCLEOTIDE SEQUENCE [LARGE SCALE GENOMIC DNA]</scope>
    <source>
        <strain evidence="2">CCUG 49679</strain>
    </source>
</reference>
<sequence>MTIIFLASCKYKLDSTQNFQVEKYNLKVELPNDFISDSKEKTKAFYEDGIDPIIYRSLWFPNI</sequence>
<protein>
    <recommendedName>
        <fullName evidence="3">Lipoprotein</fullName>
    </recommendedName>
</protein>
<dbReference type="EMBL" id="JBHSQB010000004">
    <property type="protein sequence ID" value="MFC6095622.1"/>
    <property type="molecule type" value="Genomic_DNA"/>
</dbReference>
<evidence type="ECO:0000313" key="2">
    <source>
        <dbReference type="Proteomes" id="UP001596287"/>
    </source>
</evidence>
<proteinExistence type="predicted"/>